<proteinExistence type="predicted"/>
<dbReference type="Proteomes" id="UP000182693">
    <property type="component" value="Unassembled WGS sequence"/>
</dbReference>
<comment type="caution">
    <text evidence="1">The sequence shown here is derived from an EMBL/GenBank/DDBJ whole genome shotgun (WGS) entry which is preliminary data.</text>
</comment>
<sequence length="65" mass="7178">MGEGIKIIVIVVDTDGAIKKGVTYILPRVSDNGFWFTPDESDPDKKGGRRFIPLYAIKELIVVEG</sequence>
<protein>
    <submittedName>
        <fullName evidence="1">Uncharacterized protein</fullName>
    </submittedName>
</protein>
<accession>A0A1J4Y1H1</accession>
<dbReference type="AlphaFoldDB" id="A0A1J4Y1H1"/>
<name>A0A1J4Y1H1_9BACT</name>
<dbReference type="EMBL" id="MNWX01000039">
    <property type="protein sequence ID" value="OIO64661.1"/>
    <property type="molecule type" value="Genomic_DNA"/>
</dbReference>
<evidence type="ECO:0000313" key="2">
    <source>
        <dbReference type="Proteomes" id="UP000182693"/>
    </source>
</evidence>
<organism evidence="1 2">
    <name type="scientific">Candidatus Wolfebacteria bacterium CG1_02_39_135</name>
    <dbReference type="NCBI Taxonomy" id="1805425"/>
    <lineage>
        <taxon>Bacteria</taxon>
        <taxon>Candidatus Wolfeibacteriota</taxon>
    </lineage>
</organism>
<evidence type="ECO:0000313" key="1">
    <source>
        <dbReference type="EMBL" id="OIO64661.1"/>
    </source>
</evidence>
<reference evidence="1 2" key="1">
    <citation type="journal article" date="2016" name="Environ. Microbiol.">
        <title>Genomic resolution of a cold subsurface aquifer community provides metabolic insights for novel microbes adapted to high CO concentrations.</title>
        <authorList>
            <person name="Probst A.J."/>
            <person name="Castelle C.J."/>
            <person name="Singh A."/>
            <person name="Brown C.T."/>
            <person name="Anantharaman K."/>
            <person name="Sharon I."/>
            <person name="Hug L.A."/>
            <person name="Burstein D."/>
            <person name="Emerson J.B."/>
            <person name="Thomas B.C."/>
            <person name="Banfield J.F."/>
        </authorList>
    </citation>
    <scope>NUCLEOTIDE SEQUENCE [LARGE SCALE GENOMIC DNA]</scope>
    <source>
        <strain evidence="1">CG1_02_39_135</strain>
    </source>
</reference>
<gene>
    <name evidence="1" type="ORF">AUJ30_02095</name>
</gene>